<dbReference type="AlphaFoldDB" id="A0A2U1M683"/>
<gene>
    <name evidence="2" type="ORF">CTI12_AA415420</name>
</gene>
<protein>
    <submittedName>
        <fullName evidence="2">F-box domain, Leucine-rich repeat domain, L domain-like protein</fullName>
    </submittedName>
</protein>
<dbReference type="EMBL" id="PKPP01006354">
    <property type="protein sequence ID" value="PWA56783.1"/>
    <property type="molecule type" value="Genomic_DNA"/>
</dbReference>
<organism evidence="2 3">
    <name type="scientific">Artemisia annua</name>
    <name type="common">Sweet wormwood</name>
    <dbReference type="NCBI Taxonomy" id="35608"/>
    <lineage>
        <taxon>Eukaryota</taxon>
        <taxon>Viridiplantae</taxon>
        <taxon>Streptophyta</taxon>
        <taxon>Embryophyta</taxon>
        <taxon>Tracheophyta</taxon>
        <taxon>Spermatophyta</taxon>
        <taxon>Magnoliopsida</taxon>
        <taxon>eudicotyledons</taxon>
        <taxon>Gunneridae</taxon>
        <taxon>Pentapetalae</taxon>
        <taxon>asterids</taxon>
        <taxon>campanulids</taxon>
        <taxon>Asterales</taxon>
        <taxon>Asteraceae</taxon>
        <taxon>Asteroideae</taxon>
        <taxon>Anthemideae</taxon>
        <taxon>Artemisiinae</taxon>
        <taxon>Artemisia</taxon>
    </lineage>
</organism>
<evidence type="ECO:0000313" key="3">
    <source>
        <dbReference type="Proteomes" id="UP000245207"/>
    </source>
</evidence>
<dbReference type="Proteomes" id="UP000245207">
    <property type="component" value="Unassembled WGS sequence"/>
</dbReference>
<dbReference type="PANTHER" id="PTHR34223">
    <property type="entry name" value="OS11G0201299 PROTEIN"/>
    <property type="match status" value="1"/>
</dbReference>
<sequence>MNLGPNLDIEFPLSLFSSLTHKHLNFQRGYCHRGRKWRDSVTLTSTWEVPALITLHLNEIILSHDNADNFSGLISKCVNLKNLTFTRCEMVGSNNIDFSIFHPQLSNLTIEREPWNARSLSVVAPRLKNLIIRRRTNSLKGIMISAPDLAYLLLQGYDCLKFSTDDFHSLEKADISISEPYKEDPQNIVGLFQLLHSVKNLTLNLEILEHSPLANLKSIKIYPLLIYKCQLPRKMLNMYTEVKNYLLDGSPGATFTMVSREERLAERNVTLFKKRMAKLKVRLEQEKADIESNRAHIEQKNVPMESCNALMDDEQNALDENELQIEGNVALSIAVGRV</sequence>
<keyword evidence="1" id="KW-0175">Coiled coil</keyword>
<name>A0A2U1M683_ARTAN</name>
<dbReference type="InterPro" id="IPR053197">
    <property type="entry name" value="F-box_SCFL_complex_component"/>
</dbReference>
<evidence type="ECO:0000256" key="1">
    <source>
        <dbReference type="SAM" id="Coils"/>
    </source>
</evidence>
<dbReference type="STRING" id="35608.A0A2U1M683"/>
<evidence type="ECO:0000313" key="2">
    <source>
        <dbReference type="EMBL" id="PWA56783.1"/>
    </source>
</evidence>
<keyword evidence="3" id="KW-1185">Reference proteome</keyword>
<reference evidence="2 3" key="1">
    <citation type="journal article" date="2018" name="Mol. Plant">
        <title>The genome of Artemisia annua provides insight into the evolution of Asteraceae family and artemisinin biosynthesis.</title>
        <authorList>
            <person name="Shen Q."/>
            <person name="Zhang L."/>
            <person name="Liao Z."/>
            <person name="Wang S."/>
            <person name="Yan T."/>
            <person name="Shi P."/>
            <person name="Liu M."/>
            <person name="Fu X."/>
            <person name="Pan Q."/>
            <person name="Wang Y."/>
            <person name="Lv Z."/>
            <person name="Lu X."/>
            <person name="Zhang F."/>
            <person name="Jiang W."/>
            <person name="Ma Y."/>
            <person name="Chen M."/>
            <person name="Hao X."/>
            <person name="Li L."/>
            <person name="Tang Y."/>
            <person name="Lv G."/>
            <person name="Zhou Y."/>
            <person name="Sun X."/>
            <person name="Brodelius P.E."/>
            <person name="Rose J.K.C."/>
            <person name="Tang K."/>
        </authorList>
    </citation>
    <scope>NUCLEOTIDE SEQUENCE [LARGE SCALE GENOMIC DNA]</scope>
    <source>
        <strain evidence="3">cv. Huhao1</strain>
        <tissue evidence="2">Leaf</tissue>
    </source>
</reference>
<proteinExistence type="predicted"/>
<dbReference type="PANTHER" id="PTHR34223:SF101">
    <property type="entry name" value="F-BOX DOMAIN-CONTAINING PROTEIN"/>
    <property type="match status" value="1"/>
</dbReference>
<dbReference type="OrthoDB" id="1848700at2759"/>
<comment type="caution">
    <text evidence="2">The sequence shown here is derived from an EMBL/GenBank/DDBJ whole genome shotgun (WGS) entry which is preliminary data.</text>
</comment>
<feature type="coiled-coil region" evidence="1">
    <location>
        <begin position="273"/>
        <end position="324"/>
    </location>
</feature>
<accession>A0A2U1M683</accession>